<protein>
    <submittedName>
        <fullName evidence="2">DUF4397 domain-containing protein</fullName>
    </submittedName>
</protein>
<accession>A0A9Q5GSU4</accession>
<comment type="caution">
    <text evidence="2">The sequence shown here is derived from an EMBL/GenBank/DDBJ whole genome shotgun (WGS) entry which is preliminary data.</text>
</comment>
<reference evidence="2" key="1">
    <citation type="submission" date="2020-05" db="EMBL/GenBank/DDBJ databases">
        <title>Chitinophaga laudate sp. nov., isolated from a tropical peat swamp.</title>
        <authorList>
            <person name="Goh C.B.S."/>
            <person name="Lee M.S."/>
            <person name="Parimannan S."/>
            <person name="Pasbakhsh P."/>
            <person name="Yule C.M."/>
            <person name="Rajandas H."/>
            <person name="Loke S."/>
            <person name="Croft L."/>
            <person name="Tan J.B.L."/>
        </authorList>
    </citation>
    <scope>NUCLEOTIDE SEQUENCE</scope>
    <source>
        <strain evidence="2">Mgbs1</strain>
    </source>
</reference>
<feature type="signal peptide" evidence="1">
    <location>
        <begin position="1"/>
        <end position="22"/>
    </location>
</feature>
<dbReference type="AlphaFoldDB" id="A0A9Q5GSU4"/>
<evidence type="ECO:0000256" key="1">
    <source>
        <dbReference type="SAM" id="SignalP"/>
    </source>
</evidence>
<organism evidence="2 3">
    <name type="scientific">Chitinophaga solisilvae</name>
    <dbReference type="NCBI Taxonomy" id="1233460"/>
    <lineage>
        <taxon>Bacteria</taxon>
        <taxon>Pseudomonadati</taxon>
        <taxon>Bacteroidota</taxon>
        <taxon>Chitinophagia</taxon>
        <taxon>Chitinophagales</taxon>
        <taxon>Chitinophagaceae</taxon>
        <taxon>Chitinophaga</taxon>
    </lineage>
</organism>
<gene>
    <name evidence="2" type="ORF">ECE50_009195</name>
</gene>
<evidence type="ECO:0000313" key="2">
    <source>
        <dbReference type="EMBL" id="NSL87004.1"/>
    </source>
</evidence>
<sequence length="276" mass="30933">MKYFIQLLTAMMCLAVTFTACTDREEAVLPASSPVAFYNASQLLRQELERKNPGIAVKPAFILVNTPVPVKPDTLRTAERQYMPYFAVSMSGQQFYPMLNVAPRPVPWISYMRVTPGMQELIFLKPDTTPAVKTVIDAGRDVAQTVFLTDSLGIYRTIVTHDSHPDFDKGVSLRIVQAAPDTGLLRVRVNRVWLGDSWAYGTASGYYHLPLADSLSSTLYTIQVTPAGDTSNVLKQYLLKAGRSQSYTLIINGYLNYHEETNYASPDFRLSFIRNK</sequence>
<keyword evidence="1" id="KW-0732">Signal</keyword>
<name>A0A9Q5GSU4_9BACT</name>
<evidence type="ECO:0000313" key="3">
    <source>
        <dbReference type="Proteomes" id="UP000281028"/>
    </source>
</evidence>
<feature type="chain" id="PRO_5040272482" evidence="1">
    <location>
        <begin position="23"/>
        <end position="276"/>
    </location>
</feature>
<proteinExistence type="predicted"/>
<dbReference type="OrthoDB" id="661730at2"/>
<keyword evidence="3" id="KW-1185">Reference proteome</keyword>
<dbReference type="EMBL" id="RIAR02000001">
    <property type="protein sequence ID" value="NSL87004.1"/>
    <property type="molecule type" value="Genomic_DNA"/>
</dbReference>
<dbReference type="Proteomes" id="UP000281028">
    <property type="component" value="Unassembled WGS sequence"/>
</dbReference>
<dbReference type="PROSITE" id="PS51257">
    <property type="entry name" value="PROKAR_LIPOPROTEIN"/>
    <property type="match status" value="1"/>
</dbReference>